<accession>A0A1H2MBP8</accession>
<dbReference type="AlphaFoldDB" id="A0A1H2MBP8"/>
<sequence>MDLYGQFLGALRGRRRAGQDPTPADLAQSAATVLDADAAAVTLVQPVVRLPIGATDDRARLAEQVQATVGSTPSLLAATSSAPVGVVEAELAELWPLFHHALTQRTDVRSVTSFALREASGHVFAVLDLYSADPTWRPAGPLVPLQDSLMDLVAKILGVCIARRTSETWWPGDGSARRRQVWVAVGMLCEAAQVGEDDAMAMLRAYAFAHDLLLDEVAAELMAGRLVPDRIVQRA</sequence>
<evidence type="ECO:0000313" key="2">
    <source>
        <dbReference type="Proteomes" id="UP000198825"/>
    </source>
</evidence>
<reference evidence="2" key="1">
    <citation type="submission" date="2016-10" db="EMBL/GenBank/DDBJ databases">
        <authorList>
            <person name="Varghese N."/>
            <person name="Submissions S."/>
        </authorList>
    </citation>
    <scope>NUCLEOTIDE SEQUENCE [LARGE SCALE GENOMIC DNA]</scope>
    <source>
        <strain evidence="2">DSM 21743</strain>
    </source>
</reference>
<dbReference type="EMBL" id="LT629799">
    <property type="protein sequence ID" value="SDU90351.1"/>
    <property type="molecule type" value="Genomic_DNA"/>
</dbReference>
<dbReference type="OrthoDB" id="7466251at2"/>
<dbReference type="RefSeq" id="WP_157719888.1">
    <property type="nucleotide sequence ID" value="NZ_LT629799.1"/>
</dbReference>
<proteinExistence type="predicted"/>
<dbReference type="SUPFAM" id="SSF55781">
    <property type="entry name" value="GAF domain-like"/>
    <property type="match status" value="1"/>
</dbReference>
<organism evidence="1 2">
    <name type="scientific">Microlunatus sagamiharensis</name>
    <dbReference type="NCBI Taxonomy" id="546874"/>
    <lineage>
        <taxon>Bacteria</taxon>
        <taxon>Bacillati</taxon>
        <taxon>Actinomycetota</taxon>
        <taxon>Actinomycetes</taxon>
        <taxon>Propionibacteriales</taxon>
        <taxon>Propionibacteriaceae</taxon>
        <taxon>Microlunatus</taxon>
    </lineage>
</organism>
<gene>
    <name evidence="1" type="ORF">SAMN04488544_1722</name>
</gene>
<dbReference type="Gene3D" id="3.30.450.40">
    <property type="match status" value="1"/>
</dbReference>
<protein>
    <recommendedName>
        <fullName evidence="3">ANTAR domain-containing protein</fullName>
    </recommendedName>
</protein>
<dbReference type="STRING" id="546874.SAMN04488544_1722"/>
<keyword evidence="2" id="KW-1185">Reference proteome</keyword>
<evidence type="ECO:0008006" key="3">
    <source>
        <dbReference type="Google" id="ProtNLM"/>
    </source>
</evidence>
<dbReference type="InterPro" id="IPR029016">
    <property type="entry name" value="GAF-like_dom_sf"/>
</dbReference>
<evidence type="ECO:0000313" key="1">
    <source>
        <dbReference type="EMBL" id="SDU90351.1"/>
    </source>
</evidence>
<dbReference type="Proteomes" id="UP000198825">
    <property type="component" value="Chromosome I"/>
</dbReference>
<name>A0A1H2MBP8_9ACTN</name>